<sequence>MASPPPRPPTFKAKALGAQVMPTMVTSFSPIGLGISLAAAKESERRTGVHKSLTVNRLPTIAVPPRSYSTSYYF</sequence>
<name>A0A165GI73_9APHY</name>
<organism evidence="2 3">
    <name type="scientific">Laetiporus sulphureus 93-53</name>
    <dbReference type="NCBI Taxonomy" id="1314785"/>
    <lineage>
        <taxon>Eukaryota</taxon>
        <taxon>Fungi</taxon>
        <taxon>Dikarya</taxon>
        <taxon>Basidiomycota</taxon>
        <taxon>Agaricomycotina</taxon>
        <taxon>Agaricomycetes</taxon>
        <taxon>Polyporales</taxon>
        <taxon>Laetiporus</taxon>
    </lineage>
</organism>
<dbReference type="Proteomes" id="UP000076871">
    <property type="component" value="Unassembled WGS sequence"/>
</dbReference>
<proteinExistence type="predicted"/>
<evidence type="ECO:0000313" key="2">
    <source>
        <dbReference type="EMBL" id="KZT10384.1"/>
    </source>
</evidence>
<dbReference type="AlphaFoldDB" id="A0A165GI73"/>
<keyword evidence="1" id="KW-0472">Membrane</keyword>
<dbReference type="InParanoid" id="A0A165GI73"/>
<keyword evidence="1" id="KW-1133">Transmembrane helix</keyword>
<dbReference type="RefSeq" id="XP_040768124.1">
    <property type="nucleotide sequence ID" value="XM_040908064.1"/>
</dbReference>
<gene>
    <name evidence="2" type="ORF">LAESUDRAFT_721729</name>
</gene>
<dbReference type="EMBL" id="KV427609">
    <property type="protein sequence ID" value="KZT10384.1"/>
    <property type="molecule type" value="Genomic_DNA"/>
</dbReference>
<keyword evidence="1" id="KW-0812">Transmembrane</keyword>
<protein>
    <submittedName>
        <fullName evidence="2">Uncharacterized protein</fullName>
    </submittedName>
</protein>
<keyword evidence="3" id="KW-1185">Reference proteome</keyword>
<evidence type="ECO:0000313" key="3">
    <source>
        <dbReference type="Proteomes" id="UP000076871"/>
    </source>
</evidence>
<dbReference type="GeneID" id="63825093"/>
<feature type="transmembrane region" description="Helical" evidence="1">
    <location>
        <begin position="20"/>
        <end position="40"/>
    </location>
</feature>
<evidence type="ECO:0000256" key="1">
    <source>
        <dbReference type="SAM" id="Phobius"/>
    </source>
</evidence>
<accession>A0A165GI73</accession>
<reference evidence="2 3" key="1">
    <citation type="journal article" date="2016" name="Mol. Biol. Evol.">
        <title>Comparative Genomics of Early-Diverging Mushroom-Forming Fungi Provides Insights into the Origins of Lignocellulose Decay Capabilities.</title>
        <authorList>
            <person name="Nagy L.G."/>
            <person name="Riley R."/>
            <person name="Tritt A."/>
            <person name="Adam C."/>
            <person name="Daum C."/>
            <person name="Floudas D."/>
            <person name="Sun H."/>
            <person name="Yadav J.S."/>
            <person name="Pangilinan J."/>
            <person name="Larsson K.H."/>
            <person name="Matsuura K."/>
            <person name="Barry K."/>
            <person name="Labutti K."/>
            <person name="Kuo R."/>
            <person name="Ohm R.A."/>
            <person name="Bhattacharya S.S."/>
            <person name="Shirouzu T."/>
            <person name="Yoshinaga Y."/>
            <person name="Martin F.M."/>
            <person name="Grigoriev I.V."/>
            <person name="Hibbett D.S."/>
        </authorList>
    </citation>
    <scope>NUCLEOTIDE SEQUENCE [LARGE SCALE GENOMIC DNA]</scope>
    <source>
        <strain evidence="2 3">93-53</strain>
    </source>
</reference>